<protein>
    <submittedName>
        <fullName evidence="1">Uncharacterized protein</fullName>
    </submittedName>
</protein>
<sequence>MCQNKWYFSLSISKFVTRIFFCVLVCAHKSGVF</sequence>
<organism evidence="1">
    <name type="scientific">Rhizophora mucronata</name>
    <name type="common">Asiatic mangrove</name>
    <dbReference type="NCBI Taxonomy" id="61149"/>
    <lineage>
        <taxon>Eukaryota</taxon>
        <taxon>Viridiplantae</taxon>
        <taxon>Streptophyta</taxon>
        <taxon>Embryophyta</taxon>
        <taxon>Tracheophyta</taxon>
        <taxon>Spermatophyta</taxon>
        <taxon>Magnoliopsida</taxon>
        <taxon>eudicotyledons</taxon>
        <taxon>Gunneridae</taxon>
        <taxon>Pentapetalae</taxon>
        <taxon>rosids</taxon>
        <taxon>fabids</taxon>
        <taxon>Malpighiales</taxon>
        <taxon>Rhizophoraceae</taxon>
        <taxon>Rhizophora</taxon>
    </lineage>
</organism>
<name>A0A2P2PKY9_RHIMU</name>
<dbReference type="EMBL" id="GGEC01074908">
    <property type="protein sequence ID" value="MBX55392.1"/>
    <property type="molecule type" value="Transcribed_RNA"/>
</dbReference>
<accession>A0A2P2PKY9</accession>
<reference evidence="1" key="1">
    <citation type="submission" date="2018-02" db="EMBL/GenBank/DDBJ databases">
        <title>Rhizophora mucronata_Transcriptome.</title>
        <authorList>
            <person name="Meera S.P."/>
            <person name="Sreeshan A."/>
            <person name="Augustine A."/>
        </authorList>
    </citation>
    <scope>NUCLEOTIDE SEQUENCE</scope>
    <source>
        <tissue evidence="1">Leaf</tissue>
    </source>
</reference>
<evidence type="ECO:0000313" key="1">
    <source>
        <dbReference type="EMBL" id="MBX55392.1"/>
    </source>
</evidence>
<dbReference type="AlphaFoldDB" id="A0A2P2PKY9"/>
<proteinExistence type="predicted"/>